<protein>
    <submittedName>
        <fullName evidence="2">DUF1963 domain-containing protein</fullName>
    </submittedName>
</protein>
<keyword evidence="3" id="KW-1185">Reference proteome</keyword>
<feature type="region of interest" description="Disordered" evidence="1">
    <location>
        <begin position="41"/>
        <end position="61"/>
    </location>
</feature>
<proteinExistence type="predicted"/>
<gene>
    <name evidence="2" type="ORF">ACFOWZ_05395</name>
</gene>
<organism evidence="2 3">
    <name type="scientific">Lentzea rhizosphaerae</name>
    <dbReference type="NCBI Taxonomy" id="2041025"/>
    <lineage>
        <taxon>Bacteria</taxon>
        <taxon>Bacillati</taxon>
        <taxon>Actinomycetota</taxon>
        <taxon>Actinomycetes</taxon>
        <taxon>Pseudonocardiales</taxon>
        <taxon>Pseudonocardiaceae</taxon>
        <taxon>Lentzea</taxon>
    </lineage>
</organism>
<dbReference type="InterPro" id="IPR015315">
    <property type="entry name" value="DUF1963"/>
</dbReference>
<dbReference type="EMBL" id="JBHRZI010000008">
    <property type="protein sequence ID" value="MFC3890901.1"/>
    <property type="molecule type" value="Genomic_DNA"/>
</dbReference>
<comment type="caution">
    <text evidence="2">The sequence shown here is derived from an EMBL/GenBank/DDBJ whole genome shotgun (WGS) entry which is preliminary data.</text>
</comment>
<evidence type="ECO:0000256" key="1">
    <source>
        <dbReference type="SAM" id="MobiDB-lite"/>
    </source>
</evidence>
<dbReference type="Proteomes" id="UP001595690">
    <property type="component" value="Unassembled WGS sequence"/>
</dbReference>
<accession>A0ABV8BNN5</accession>
<name>A0ABV8BNN5_9PSEU</name>
<dbReference type="Pfam" id="PF09234">
    <property type="entry name" value="DUF1963"/>
    <property type="match status" value="1"/>
</dbReference>
<evidence type="ECO:0000313" key="3">
    <source>
        <dbReference type="Proteomes" id="UP001595690"/>
    </source>
</evidence>
<dbReference type="Gene3D" id="2.30.320.10">
    <property type="entry name" value="YwqG-like"/>
    <property type="match status" value="1"/>
</dbReference>
<reference evidence="3" key="1">
    <citation type="journal article" date="2019" name="Int. J. Syst. Evol. Microbiol.">
        <title>The Global Catalogue of Microorganisms (GCM) 10K type strain sequencing project: providing services to taxonomists for standard genome sequencing and annotation.</title>
        <authorList>
            <consortium name="The Broad Institute Genomics Platform"/>
            <consortium name="The Broad Institute Genome Sequencing Center for Infectious Disease"/>
            <person name="Wu L."/>
            <person name="Ma J."/>
        </authorList>
    </citation>
    <scope>NUCLEOTIDE SEQUENCE [LARGE SCALE GENOMIC DNA]</scope>
    <source>
        <strain evidence="3">CGMCC 4.7405</strain>
    </source>
</reference>
<evidence type="ECO:0000313" key="2">
    <source>
        <dbReference type="EMBL" id="MFC3890901.1"/>
    </source>
</evidence>
<dbReference type="SUPFAM" id="SSF103032">
    <property type="entry name" value="Hypothetical protein YwqG"/>
    <property type="match status" value="1"/>
</dbReference>
<dbReference type="RefSeq" id="WP_382369649.1">
    <property type="nucleotide sequence ID" value="NZ_JBHRZI010000008.1"/>
</dbReference>
<sequence>MTFVGERVIAGLAERHGVPLDVAQELSGLLRPSVLLVRHEDLPGGVESPGRPAGRTGGLPSLPEGVEWPAGAGPFALAVDCASLPGGCLDIALPPDGRLVFFTSFRYEPERSAVLHVPAGVPTTERVPPEGMDDQEIVPHEPHSLYAVAGLTIDHDWDCAPATRAFGDSAPDRDEVLEGFVEAVVNSVHSGPAPHAVAQIGGFSRQWQVPPDQDGLVLLIQIAGNGVDETLFTLNLAVGTREDIAARRWEKIEWEQQC</sequence>
<dbReference type="InterPro" id="IPR035948">
    <property type="entry name" value="YwqG-like_sf"/>
</dbReference>